<evidence type="ECO:0000256" key="10">
    <source>
        <dbReference type="SAM" id="Phobius"/>
    </source>
</evidence>
<dbReference type="InterPro" id="IPR000883">
    <property type="entry name" value="Cyt_C_Oxase_1"/>
</dbReference>
<organism evidence="12">
    <name type="scientific">Anadara antiquata</name>
    <dbReference type="NCBI Taxonomy" id="142560"/>
    <lineage>
        <taxon>Eukaryota</taxon>
        <taxon>Metazoa</taxon>
        <taxon>Spiralia</taxon>
        <taxon>Lophotrochozoa</taxon>
        <taxon>Mollusca</taxon>
        <taxon>Bivalvia</taxon>
        <taxon>Autobranchia</taxon>
        <taxon>Pteriomorphia</taxon>
        <taxon>Arcoida</taxon>
        <taxon>Arcoidea</taxon>
        <taxon>Arcidae</taxon>
        <taxon>Anadara</taxon>
    </lineage>
</organism>
<keyword evidence="9" id="KW-0186">Copper</keyword>
<dbReference type="InterPro" id="IPR033944">
    <property type="entry name" value="Cyt_c_oxase_su1_dom"/>
</dbReference>
<dbReference type="EMBL" id="MK783262">
    <property type="protein sequence ID" value="QDP14164.1"/>
    <property type="molecule type" value="Genomic_DNA"/>
</dbReference>
<feature type="transmembrane region" description="Helical" evidence="10">
    <location>
        <begin position="245"/>
        <end position="270"/>
    </location>
</feature>
<feature type="transmembrane region" description="Helical" evidence="10">
    <location>
        <begin position="354"/>
        <end position="375"/>
    </location>
</feature>
<dbReference type="GO" id="GO:0015990">
    <property type="term" value="P:electron transport coupled proton transport"/>
    <property type="evidence" value="ECO:0007669"/>
    <property type="project" value="TreeGrafter"/>
</dbReference>
<accession>A0A516IDG9</accession>
<dbReference type="GO" id="GO:0005743">
    <property type="term" value="C:mitochondrial inner membrane"/>
    <property type="evidence" value="ECO:0007669"/>
    <property type="project" value="UniProtKB-SubCell"/>
</dbReference>
<keyword evidence="9" id="KW-0679">Respiratory chain</keyword>
<protein>
    <recommendedName>
        <fullName evidence="5 9">Cytochrome c oxidase subunit 1</fullName>
        <ecNumber evidence="9">7.1.1.9</ecNumber>
    </recommendedName>
</protein>
<evidence type="ECO:0000256" key="6">
    <source>
        <dbReference type="ARBA" id="ARBA00022692"/>
    </source>
</evidence>
<dbReference type="PANTHER" id="PTHR10422:SF18">
    <property type="entry name" value="CYTOCHROME C OXIDASE SUBUNIT 1"/>
    <property type="match status" value="1"/>
</dbReference>
<feature type="transmembrane region" description="Helical" evidence="10">
    <location>
        <begin position="161"/>
        <end position="186"/>
    </location>
</feature>
<keyword evidence="9" id="KW-0813">Transport</keyword>
<dbReference type="InterPro" id="IPR036927">
    <property type="entry name" value="Cyt_c_oxase-like_su1_sf"/>
</dbReference>
<dbReference type="SUPFAM" id="SSF81442">
    <property type="entry name" value="Cytochrome c oxidase subunit I-like"/>
    <property type="match status" value="1"/>
</dbReference>
<keyword evidence="9 12" id="KW-0496">Mitochondrion</keyword>
<gene>
    <name evidence="12" type="primary">COX1</name>
</gene>
<dbReference type="AlphaFoldDB" id="A0A516IDG9"/>
<dbReference type="CDD" id="cd01663">
    <property type="entry name" value="Cyt_c_Oxidase_I"/>
    <property type="match status" value="1"/>
</dbReference>
<evidence type="ECO:0000313" key="12">
    <source>
        <dbReference type="EMBL" id="QDP14164.1"/>
    </source>
</evidence>
<feature type="domain" description="Cytochrome oxidase subunit I profile" evidence="11">
    <location>
        <begin position="14"/>
        <end position="533"/>
    </location>
</feature>
<feature type="transmembrane region" description="Helical" evidence="10">
    <location>
        <begin position="118"/>
        <end position="141"/>
    </location>
</feature>
<dbReference type="UniPathway" id="UPA00705"/>
<keyword evidence="9" id="KW-0408">Iron</keyword>
<dbReference type="Pfam" id="PF00115">
    <property type="entry name" value="COX1"/>
    <property type="match status" value="1"/>
</dbReference>
<dbReference type="InterPro" id="IPR023616">
    <property type="entry name" value="Cyt_c_oxase-like_su1_dom"/>
</dbReference>
<dbReference type="GO" id="GO:0004129">
    <property type="term" value="F:cytochrome-c oxidase activity"/>
    <property type="evidence" value="ECO:0007669"/>
    <property type="project" value="UniProtKB-EC"/>
</dbReference>
<name>A0A516IDG9_9BIVA</name>
<feature type="transmembrane region" description="Helical" evidence="10">
    <location>
        <begin position="33"/>
        <end position="51"/>
    </location>
</feature>
<feature type="transmembrane region" description="Helical" evidence="10">
    <location>
        <begin position="71"/>
        <end position="98"/>
    </location>
</feature>
<feature type="transmembrane region" description="Helical" evidence="10">
    <location>
        <begin position="469"/>
        <end position="489"/>
    </location>
</feature>
<keyword evidence="6 9" id="KW-0812">Transmembrane</keyword>
<dbReference type="Gene3D" id="1.20.210.10">
    <property type="entry name" value="Cytochrome c oxidase-like, subunit I domain"/>
    <property type="match status" value="1"/>
</dbReference>
<evidence type="ECO:0000256" key="2">
    <source>
        <dbReference type="ARBA" id="ARBA00004141"/>
    </source>
</evidence>
<reference evidence="12" key="1">
    <citation type="journal article" date="2019" name="Mitochondrial DNA Part B Resour">
        <title>Complete mitochondrial genome of the cockle Anadara antiquata (Linnaeus, 1758).</title>
        <authorList>
            <person name="Pu L."/>
            <person name="Liu H."/>
            <person name="Wang G."/>
            <person name="Li B."/>
            <person name="Xia G."/>
            <person name="Shen M."/>
            <person name="Yang M."/>
        </authorList>
    </citation>
    <scope>NUCLEOTIDE SEQUENCE</scope>
</reference>
<dbReference type="GO" id="GO:0006123">
    <property type="term" value="P:mitochondrial electron transport, cytochrome c to oxygen"/>
    <property type="evidence" value="ECO:0007669"/>
    <property type="project" value="TreeGrafter"/>
</dbReference>
<keyword evidence="9" id="KW-0249">Electron transport</keyword>
<evidence type="ECO:0000256" key="3">
    <source>
        <dbReference type="ARBA" id="ARBA00004673"/>
    </source>
</evidence>
<keyword evidence="8 9" id="KW-0472">Membrane</keyword>
<dbReference type="PRINTS" id="PR01165">
    <property type="entry name" value="CYCOXIDASEI"/>
</dbReference>
<feature type="transmembrane region" description="Helical" evidence="10">
    <location>
        <begin position="318"/>
        <end position="342"/>
    </location>
</feature>
<keyword evidence="7 10" id="KW-1133">Transmembrane helix</keyword>
<feature type="transmembrane region" description="Helical" evidence="10">
    <location>
        <begin position="198"/>
        <end position="225"/>
    </location>
</feature>
<dbReference type="PANTHER" id="PTHR10422">
    <property type="entry name" value="CYTOCHROME C OXIDASE SUBUNIT 1"/>
    <property type="match status" value="1"/>
</dbReference>
<evidence type="ECO:0000256" key="9">
    <source>
        <dbReference type="RuleBase" id="RU000369"/>
    </source>
</evidence>
<dbReference type="InterPro" id="IPR023615">
    <property type="entry name" value="Cyt_c_Oxase_su1_BS"/>
</dbReference>
<evidence type="ECO:0000256" key="8">
    <source>
        <dbReference type="ARBA" id="ARBA00023136"/>
    </source>
</evidence>
<evidence type="ECO:0000256" key="1">
    <source>
        <dbReference type="ARBA" id="ARBA00001971"/>
    </source>
</evidence>
<feature type="transmembrane region" description="Helical" evidence="10">
    <location>
        <begin position="429"/>
        <end position="449"/>
    </location>
</feature>
<geneLocation type="mitochondrion" evidence="12"/>
<dbReference type="GO" id="GO:0045277">
    <property type="term" value="C:respiratory chain complex IV"/>
    <property type="evidence" value="ECO:0007669"/>
    <property type="project" value="InterPro"/>
</dbReference>
<evidence type="ECO:0000259" key="11">
    <source>
        <dbReference type="PROSITE" id="PS50855"/>
    </source>
</evidence>
<sequence length="550" mass="61933">MYFSPMPLLKLVVFDWSKRWLCSSNHKDIGTMYFLSGLWSALMGACLSFHIRLNLAQPGGIYSEMAQLYNVIVTSHALIMIFFFVMPVMMGGFGNWLIPLLVGCGDISHPRLNNFSYWALPGALFMIVVSGLIEGGAGTGWTLYPPLSSWIFHSSPAVDMVLFALHIAGFGSMMSSLNFMCTMVTGRFFALIPERMPVFCWAMFVTSWLLLFSLPVLAGGLTMLLTDRHVNSSFFRPQGGGDPLLFQHLFWFFGHPEVYVLILPGFGLVSHAIVKSAGKLRVFGLAGMVYAMQSIGVLGFIVWAHHMFTVGMDVDSRAYFTGATMVIAVPTGIKVFSWLATLHGSIMIRFTPSFCWILGFLFLFTLGGLTGVILSHGSLDIAMHDTYFVVGHFHYVLSMGAVFSIFIGFHNYFPLFFGIVPHKRYSKGHFYLAFLGVNLAFIPHHFLGLSGMPRRYVDYADCFFVWHKLSSWGSLMGLSATMMFCFILWETYYSRRGVVFGNYLPTSPEWMITKEKFPMPRHRQGDVAFSHMRNFAKRGMDAEKLEKNNS</sequence>
<keyword evidence="9" id="KW-0999">Mitochondrion inner membrane</keyword>
<feature type="transmembrane region" description="Helical" evidence="10">
    <location>
        <begin position="395"/>
        <end position="417"/>
    </location>
</feature>
<dbReference type="GO" id="GO:0046872">
    <property type="term" value="F:metal ion binding"/>
    <property type="evidence" value="ECO:0007669"/>
    <property type="project" value="UniProtKB-KW"/>
</dbReference>
<dbReference type="GO" id="GO:0020037">
    <property type="term" value="F:heme binding"/>
    <property type="evidence" value="ECO:0007669"/>
    <property type="project" value="InterPro"/>
</dbReference>
<dbReference type="PROSITE" id="PS50855">
    <property type="entry name" value="COX1"/>
    <property type="match status" value="1"/>
</dbReference>
<comment type="similarity">
    <text evidence="4 9">Belongs to the heme-copper respiratory oxidase family.</text>
</comment>
<keyword evidence="9" id="KW-0479">Metal-binding</keyword>
<evidence type="ECO:0000256" key="7">
    <source>
        <dbReference type="ARBA" id="ARBA00022989"/>
    </source>
</evidence>
<comment type="cofactor">
    <cofactor evidence="1">
        <name>heme</name>
        <dbReference type="ChEBI" id="CHEBI:30413"/>
    </cofactor>
</comment>
<comment type="function">
    <text evidence="9">Component of the cytochrome c oxidase, the last enzyme in the mitochondrial electron transport chain which drives oxidative phosphorylation. The respiratory chain contains 3 multisubunit complexes succinate dehydrogenase (complex II, CII), ubiquinol-cytochrome c oxidoreductase (cytochrome b-c1 complex, complex III, CIII) and cytochrome c oxidase (complex IV, CIV), that cooperate to transfer electrons derived from NADH and succinate to molecular oxygen, creating an electrochemical gradient over the inner membrane that drives transmembrane transport and the ATP synthase. Cytochrome c oxidase is the component of the respiratory chain that catalyzes the reduction of oxygen to water. Electrons originating from reduced cytochrome c in the intermembrane space (IMS) are transferred via the dinuclear copper A center (CU(A)) of subunit 2 and heme A of subunit 1 to the active site in subunit 1, a binuclear center (BNC) formed by heme A3 and copper B (CU(B)). The BNC reduces molecular oxygen to 2 water molecules using 4 electrons from cytochrome c in the IMS and 4 protons from the mitochondrial matrix.</text>
</comment>
<comment type="catalytic activity">
    <reaction evidence="9">
        <text>4 Fe(II)-[cytochrome c] + O2 + 8 H(+)(in) = 4 Fe(III)-[cytochrome c] + 2 H2O + 4 H(+)(out)</text>
        <dbReference type="Rhea" id="RHEA:11436"/>
        <dbReference type="Rhea" id="RHEA-COMP:10350"/>
        <dbReference type="Rhea" id="RHEA-COMP:14399"/>
        <dbReference type="ChEBI" id="CHEBI:15377"/>
        <dbReference type="ChEBI" id="CHEBI:15378"/>
        <dbReference type="ChEBI" id="CHEBI:15379"/>
        <dbReference type="ChEBI" id="CHEBI:29033"/>
        <dbReference type="ChEBI" id="CHEBI:29034"/>
        <dbReference type="EC" id="7.1.1.9"/>
    </reaction>
</comment>
<comment type="pathway">
    <text evidence="3 9">Energy metabolism; oxidative phosphorylation.</text>
</comment>
<dbReference type="PROSITE" id="PS00077">
    <property type="entry name" value="COX1_CUB"/>
    <property type="match status" value="1"/>
</dbReference>
<evidence type="ECO:0000256" key="4">
    <source>
        <dbReference type="ARBA" id="ARBA00009578"/>
    </source>
</evidence>
<proteinExistence type="inferred from homology"/>
<comment type="subcellular location">
    <subcellularLocation>
        <location evidence="2">Membrane</location>
        <topology evidence="2">Multi-pass membrane protein</topology>
    </subcellularLocation>
    <subcellularLocation>
        <location evidence="9">Mitochondrion inner membrane</location>
        <topology evidence="9">Multi-pass membrane protein</topology>
    </subcellularLocation>
</comment>
<keyword evidence="9" id="KW-0349">Heme</keyword>
<dbReference type="EC" id="7.1.1.9" evidence="9"/>
<evidence type="ECO:0000256" key="5">
    <source>
        <dbReference type="ARBA" id="ARBA00015947"/>
    </source>
</evidence>
<feature type="transmembrane region" description="Helical" evidence="10">
    <location>
        <begin position="282"/>
        <end position="306"/>
    </location>
</feature>